<proteinExistence type="predicted"/>
<protein>
    <submittedName>
        <fullName evidence="2">Uncharacterized protein</fullName>
    </submittedName>
</protein>
<gene>
    <name evidence="2" type="ORF">NDU88_006635</name>
</gene>
<name>A0AAV7TXS5_PLEWA</name>
<accession>A0AAV7TXS5</accession>
<feature type="region of interest" description="Disordered" evidence="1">
    <location>
        <begin position="105"/>
        <end position="136"/>
    </location>
</feature>
<evidence type="ECO:0000313" key="2">
    <source>
        <dbReference type="EMBL" id="KAJ1181428.1"/>
    </source>
</evidence>
<comment type="caution">
    <text evidence="2">The sequence shown here is derived from an EMBL/GenBank/DDBJ whole genome shotgun (WGS) entry which is preliminary data.</text>
</comment>
<dbReference type="AlphaFoldDB" id="A0AAV7TXS5"/>
<dbReference type="Proteomes" id="UP001066276">
    <property type="component" value="Chromosome 3_2"/>
</dbReference>
<evidence type="ECO:0000256" key="1">
    <source>
        <dbReference type="SAM" id="MobiDB-lite"/>
    </source>
</evidence>
<keyword evidence="3" id="KW-1185">Reference proteome</keyword>
<reference evidence="2" key="1">
    <citation type="journal article" date="2022" name="bioRxiv">
        <title>Sequencing and chromosome-scale assembly of the giantPleurodeles waltlgenome.</title>
        <authorList>
            <person name="Brown T."/>
            <person name="Elewa A."/>
            <person name="Iarovenko S."/>
            <person name="Subramanian E."/>
            <person name="Araus A.J."/>
            <person name="Petzold A."/>
            <person name="Susuki M."/>
            <person name="Suzuki K.-i.T."/>
            <person name="Hayashi T."/>
            <person name="Toyoda A."/>
            <person name="Oliveira C."/>
            <person name="Osipova E."/>
            <person name="Leigh N.D."/>
            <person name="Simon A."/>
            <person name="Yun M.H."/>
        </authorList>
    </citation>
    <scope>NUCLEOTIDE SEQUENCE</scope>
    <source>
        <strain evidence="2">20211129_DDA</strain>
        <tissue evidence="2">Liver</tissue>
    </source>
</reference>
<evidence type="ECO:0000313" key="3">
    <source>
        <dbReference type="Proteomes" id="UP001066276"/>
    </source>
</evidence>
<dbReference type="EMBL" id="JANPWB010000006">
    <property type="protein sequence ID" value="KAJ1181428.1"/>
    <property type="molecule type" value="Genomic_DNA"/>
</dbReference>
<organism evidence="2 3">
    <name type="scientific">Pleurodeles waltl</name>
    <name type="common">Iberian ribbed newt</name>
    <dbReference type="NCBI Taxonomy" id="8319"/>
    <lineage>
        <taxon>Eukaryota</taxon>
        <taxon>Metazoa</taxon>
        <taxon>Chordata</taxon>
        <taxon>Craniata</taxon>
        <taxon>Vertebrata</taxon>
        <taxon>Euteleostomi</taxon>
        <taxon>Amphibia</taxon>
        <taxon>Batrachia</taxon>
        <taxon>Caudata</taxon>
        <taxon>Salamandroidea</taxon>
        <taxon>Salamandridae</taxon>
        <taxon>Pleurodelinae</taxon>
        <taxon>Pleurodeles</taxon>
    </lineage>
</organism>
<sequence length="136" mass="14764">MPVRGATQFTGSGGDQLAANEKQSVTFFLRRALPPGRQFRRPPCFLFGLGTPGARLYLSARIISSVWSPVFPVRRDQALGDPSGDPLWAPVIRFGPVSDFWGLAPLGPRDHRRASPTPGGPGDRVRPSATRASSRR</sequence>